<dbReference type="InterPro" id="IPR019079">
    <property type="entry name" value="Capsule_synth_CapA"/>
</dbReference>
<gene>
    <name evidence="4" type="ORF">PMG11_07119</name>
</gene>
<accession>A0A0F7TST9</accession>
<reference evidence="5" key="1">
    <citation type="journal article" date="2015" name="Genome Announc.">
        <title>Draft genome sequence of the fungus Penicillium brasilianum MG11.</title>
        <authorList>
            <person name="Horn F."/>
            <person name="Linde J."/>
            <person name="Mattern D.J."/>
            <person name="Walther G."/>
            <person name="Guthke R."/>
            <person name="Brakhage A.A."/>
            <person name="Valiante V."/>
        </authorList>
    </citation>
    <scope>NUCLEOTIDE SEQUENCE [LARGE SCALE GENOMIC DNA]</scope>
    <source>
        <strain evidence="5">MG11</strain>
    </source>
</reference>
<keyword evidence="5" id="KW-1185">Reference proteome</keyword>
<dbReference type="SUPFAM" id="SSF56300">
    <property type="entry name" value="Metallo-dependent phosphatases"/>
    <property type="match status" value="1"/>
</dbReference>
<dbReference type="STRING" id="104259.A0A0F7TST9"/>
<feature type="region of interest" description="Disordered" evidence="2">
    <location>
        <begin position="243"/>
        <end position="285"/>
    </location>
</feature>
<dbReference type="OrthoDB" id="189619at2759"/>
<dbReference type="Pfam" id="PF09587">
    <property type="entry name" value="PGA_cap"/>
    <property type="match status" value="1"/>
</dbReference>
<comment type="similarity">
    <text evidence="1">Belongs to the CapA family.</text>
</comment>
<evidence type="ECO:0000259" key="3">
    <source>
        <dbReference type="SMART" id="SM00854"/>
    </source>
</evidence>
<dbReference type="SMART" id="SM00854">
    <property type="entry name" value="PGA_cap"/>
    <property type="match status" value="1"/>
</dbReference>
<dbReference type="EMBL" id="CDHK01000006">
    <property type="protein sequence ID" value="CEJ58465.1"/>
    <property type="molecule type" value="Genomic_DNA"/>
</dbReference>
<dbReference type="InterPro" id="IPR029052">
    <property type="entry name" value="Metallo-depent_PP-like"/>
</dbReference>
<name>A0A0F7TST9_PENBI</name>
<protein>
    <recommendedName>
        <fullName evidence="3">Capsule synthesis protein CapA domain-containing protein</fullName>
    </recommendedName>
</protein>
<feature type="domain" description="Capsule synthesis protein CapA" evidence="3">
    <location>
        <begin position="21"/>
        <end position="354"/>
    </location>
</feature>
<evidence type="ECO:0000313" key="5">
    <source>
        <dbReference type="Proteomes" id="UP000042958"/>
    </source>
</evidence>
<evidence type="ECO:0000256" key="2">
    <source>
        <dbReference type="SAM" id="MobiDB-lite"/>
    </source>
</evidence>
<organism evidence="4 5">
    <name type="scientific">Penicillium brasilianum</name>
    <dbReference type="NCBI Taxonomy" id="104259"/>
    <lineage>
        <taxon>Eukaryota</taxon>
        <taxon>Fungi</taxon>
        <taxon>Dikarya</taxon>
        <taxon>Ascomycota</taxon>
        <taxon>Pezizomycotina</taxon>
        <taxon>Eurotiomycetes</taxon>
        <taxon>Eurotiomycetidae</taxon>
        <taxon>Eurotiales</taxon>
        <taxon>Aspergillaceae</taxon>
        <taxon>Penicillium</taxon>
    </lineage>
</organism>
<evidence type="ECO:0000256" key="1">
    <source>
        <dbReference type="ARBA" id="ARBA00005662"/>
    </source>
</evidence>
<dbReference type="PANTHER" id="PTHR33393:SF11">
    <property type="entry name" value="POLYGLUTAMINE SYNTHESIS ACCESSORY PROTEIN RV0574C-RELATED"/>
    <property type="match status" value="1"/>
</dbReference>
<dbReference type="Proteomes" id="UP000042958">
    <property type="component" value="Unassembled WGS sequence"/>
</dbReference>
<dbReference type="InterPro" id="IPR052169">
    <property type="entry name" value="CW_Biosynth-Accessory"/>
</dbReference>
<proteinExistence type="inferred from homology"/>
<evidence type="ECO:0000313" key="4">
    <source>
        <dbReference type="EMBL" id="CEJ58465.1"/>
    </source>
</evidence>
<feature type="compositionally biased region" description="Basic and acidic residues" evidence="2">
    <location>
        <begin position="254"/>
        <end position="270"/>
    </location>
</feature>
<dbReference type="PANTHER" id="PTHR33393">
    <property type="entry name" value="POLYGLUTAMINE SYNTHESIS ACCESSORY PROTEIN RV0574C-RELATED"/>
    <property type="match status" value="1"/>
</dbReference>
<dbReference type="CDD" id="cd07381">
    <property type="entry name" value="MPP_CapA"/>
    <property type="match status" value="1"/>
</dbReference>
<dbReference type="AlphaFoldDB" id="A0A0F7TST9"/>
<sequence>MDSNLDIYDIDETMTEPTSFTLSFVGDVMLGRLVDQFFPDHVNSDNDRRNAEHFMKEYPSILANGNYTPSSPWGTTLPLLQASELFLINLETSVTTTPDPWPNKVFNYRMHPSNLGPVLHAAHVDYASLANNHTLDFGNEGLVETIWTLRDAGIAFTGAGESPDEAFKPAVLYLPRHTQEIHSRRVYGVKTIPTRQETTTAEQNGYLVHVYSAADHPRDWASIPAFHFLDYSPATRTRLRTLLLSNRSRTRHPPKSDEKPGSEAESDVYHHRVHHHHNPPANPESRPALKIFSVHWGPNYCWQPADRIRSLAHFLIDECEVDIVHGHSSHHVQGVEVYRGRVIIYGCGDFVDDYALNGEFRNDLGAVWRVVVKEQARGRGIELDRLEIFPTRVEKFRATLLDHGDRDHGWVRERIGELSLDLGTVVRGEAGDQGQIIVDIGG</sequence>